<reference evidence="1 2" key="1">
    <citation type="journal article" date="2015" name="Proc. Natl. Acad. Sci. U.S.A.">
        <title>Expanded metabolic versatility of ubiquitous nitrite-oxidizing bacteria from the genus Nitrospira.</title>
        <authorList>
            <person name="Koch H."/>
            <person name="Lucker S."/>
            <person name="Albertsen M."/>
            <person name="Kitzinger K."/>
            <person name="Herbold C."/>
            <person name="Spieck E."/>
            <person name="Nielsen P.H."/>
            <person name="Wagner M."/>
            <person name="Daims H."/>
        </authorList>
    </citation>
    <scope>NUCLEOTIDE SEQUENCE [LARGE SCALE GENOMIC DNA]</scope>
    <source>
        <strain evidence="1 2">NSP M-1</strain>
    </source>
</reference>
<dbReference type="AlphaFoldDB" id="A0A0K2GCS4"/>
<name>A0A0K2GCS4_NITMO</name>
<evidence type="ECO:0000313" key="2">
    <source>
        <dbReference type="Proteomes" id="UP000069205"/>
    </source>
</evidence>
<dbReference type="EMBL" id="CP011801">
    <property type="protein sequence ID" value="ALA58664.1"/>
    <property type="molecule type" value="Genomic_DNA"/>
</dbReference>
<evidence type="ECO:0000313" key="1">
    <source>
        <dbReference type="EMBL" id="ALA58664.1"/>
    </source>
</evidence>
<accession>A0A0K2GCS4</accession>
<dbReference type="Proteomes" id="UP000069205">
    <property type="component" value="Chromosome"/>
</dbReference>
<protein>
    <submittedName>
        <fullName evidence="1">Uncharacterized protein</fullName>
    </submittedName>
</protein>
<gene>
    <name evidence="1" type="ORF">NITMOv2_2248</name>
</gene>
<proteinExistence type="predicted"/>
<sequence length="161" mass="17810">MSPYRAPTRVHAAGTPRDRWVASILPAALGARSGVTIVPAGTLFQASLRRANHQSAAIRPDSQLHLDADEIIAVAQLHQGTEQMLERDSRRTPGEEPFGPTMEASLRKIAFERRHRQLCRRPAGGADHSDRPHVSQIEIQQRFAHSAPYCMMPARGPGQIR</sequence>
<dbReference type="KEGG" id="nmv:NITMOv2_2248"/>
<organism evidence="1 2">
    <name type="scientific">Nitrospira moscoviensis</name>
    <dbReference type="NCBI Taxonomy" id="42253"/>
    <lineage>
        <taxon>Bacteria</taxon>
        <taxon>Pseudomonadati</taxon>
        <taxon>Nitrospirota</taxon>
        <taxon>Nitrospiria</taxon>
        <taxon>Nitrospirales</taxon>
        <taxon>Nitrospiraceae</taxon>
        <taxon>Nitrospira</taxon>
    </lineage>
</organism>
<keyword evidence="2" id="KW-1185">Reference proteome</keyword>